<organism evidence="1 2">
    <name type="scientific">Streptomyces scopuliridis</name>
    <dbReference type="NCBI Taxonomy" id="452529"/>
    <lineage>
        <taxon>Bacteria</taxon>
        <taxon>Bacillati</taxon>
        <taxon>Actinomycetota</taxon>
        <taxon>Actinomycetes</taxon>
        <taxon>Kitasatosporales</taxon>
        <taxon>Streptomycetaceae</taxon>
        <taxon>Streptomyces</taxon>
    </lineage>
</organism>
<keyword evidence="2" id="KW-1185">Reference proteome</keyword>
<gene>
    <name evidence="1" type="ORF">OG835_34240</name>
</gene>
<protein>
    <submittedName>
        <fullName evidence="1">Uncharacterized protein</fullName>
    </submittedName>
</protein>
<evidence type="ECO:0000313" key="2">
    <source>
        <dbReference type="Proteomes" id="UP001348369"/>
    </source>
</evidence>
<proteinExistence type="predicted"/>
<dbReference type="EMBL" id="CP109109">
    <property type="protein sequence ID" value="WSC01571.1"/>
    <property type="molecule type" value="Genomic_DNA"/>
</dbReference>
<evidence type="ECO:0000313" key="1">
    <source>
        <dbReference type="EMBL" id="WSC01571.1"/>
    </source>
</evidence>
<name>A0ACD4ZSZ9_9ACTN</name>
<sequence>MAQVADREAEMEHDLIDTYDEYEFDFAARPEQKPRPARRIPPLHHAPASRRRSRGH</sequence>
<reference evidence="1" key="1">
    <citation type="submission" date="2022-10" db="EMBL/GenBank/DDBJ databases">
        <title>The complete genomes of actinobacterial strains from the NBC collection.</title>
        <authorList>
            <person name="Joergensen T.S."/>
            <person name="Alvarez Arevalo M."/>
            <person name="Sterndorff E.B."/>
            <person name="Faurdal D."/>
            <person name="Vuksanovic O."/>
            <person name="Mourched A.-S."/>
            <person name="Charusanti P."/>
            <person name="Shaw S."/>
            <person name="Blin K."/>
            <person name="Weber T."/>
        </authorList>
    </citation>
    <scope>NUCLEOTIDE SEQUENCE</scope>
    <source>
        <strain evidence="1">NBC 01771</strain>
    </source>
</reference>
<dbReference type="Proteomes" id="UP001348369">
    <property type="component" value="Chromosome"/>
</dbReference>
<accession>A0ACD4ZSZ9</accession>